<evidence type="ECO:0000313" key="1">
    <source>
        <dbReference type="EMBL" id="GAA4806182.1"/>
    </source>
</evidence>
<proteinExistence type="predicted"/>
<dbReference type="RefSeq" id="WP_200172148.1">
    <property type="nucleotide sequence ID" value="NZ_BAABKQ010000001.1"/>
</dbReference>
<reference evidence="2" key="1">
    <citation type="journal article" date="2019" name="Int. J. Syst. Evol. Microbiol.">
        <title>The Global Catalogue of Microorganisms (GCM) 10K type strain sequencing project: providing services to taxonomists for standard genome sequencing and annotation.</title>
        <authorList>
            <consortium name="The Broad Institute Genomics Platform"/>
            <consortium name="The Broad Institute Genome Sequencing Center for Infectious Disease"/>
            <person name="Wu L."/>
            <person name="Ma J."/>
        </authorList>
    </citation>
    <scope>NUCLEOTIDE SEQUENCE [LARGE SCALE GENOMIC DNA]</scope>
    <source>
        <strain evidence="2">JCM 18542</strain>
    </source>
</reference>
<dbReference type="EMBL" id="BAABKQ010000001">
    <property type="protein sequence ID" value="GAA4806182.1"/>
    <property type="molecule type" value="Genomic_DNA"/>
</dbReference>
<dbReference type="Proteomes" id="UP001500839">
    <property type="component" value="Unassembled WGS sequence"/>
</dbReference>
<name>A0ABP9C8M0_9ACTN</name>
<organism evidence="1 2">
    <name type="scientific">Tomitella cavernea</name>
    <dbReference type="NCBI Taxonomy" id="1387982"/>
    <lineage>
        <taxon>Bacteria</taxon>
        <taxon>Bacillati</taxon>
        <taxon>Actinomycetota</taxon>
        <taxon>Actinomycetes</taxon>
        <taxon>Mycobacteriales</taxon>
        <taxon>Tomitella</taxon>
    </lineage>
</organism>
<protein>
    <submittedName>
        <fullName evidence="1">Uncharacterized protein</fullName>
    </submittedName>
</protein>
<gene>
    <name evidence="1" type="ORF">GCM10023353_06600</name>
</gene>
<sequence>MGSIGDVISAAILGSLGTIDGILGAAGSEDMGSLAAKAGDMLGSLTTGSAE</sequence>
<accession>A0ABP9C8M0</accession>
<evidence type="ECO:0000313" key="2">
    <source>
        <dbReference type="Proteomes" id="UP001500839"/>
    </source>
</evidence>
<keyword evidence="2" id="KW-1185">Reference proteome</keyword>
<comment type="caution">
    <text evidence="1">The sequence shown here is derived from an EMBL/GenBank/DDBJ whole genome shotgun (WGS) entry which is preliminary data.</text>
</comment>